<accession>A0ABU8BR21</accession>
<dbReference type="RefSeq" id="WP_335419478.1">
    <property type="nucleotide sequence ID" value="NZ_JBALHR010000002.1"/>
</dbReference>
<proteinExistence type="predicted"/>
<evidence type="ECO:0000313" key="2">
    <source>
        <dbReference type="Proteomes" id="UP001431963"/>
    </source>
</evidence>
<reference evidence="1" key="1">
    <citation type="submission" date="2024-02" db="EMBL/GenBank/DDBJ databases">
        <title>Genome sequences of strain Gemmobacter sp. JM10B15.</title>
        <authorList>
            <person name="Zhang M."/>
        </authorList>
    </citation>
    <scope>NUCLEOTIDE SEQUENCE</scope>
    <source>
        <strain evidence="1">JM10B15</strain>
    </source>
</reference>
<gene>
    <name evidence="1" type="ORF">V6590_03235</name>
</gene>
<keyword evidence="2" id="KW-1185">Reference proteome</keyword>
<dbReference type="Proteomes" id="UP001431963">
    <property type="component" value="Unassembled WGS sequence"/>
</dbReference>
<sequence>MRIIAATRDATFPPDLLRNKVTTLGHPNAFLVIPDHTHWLHDAGPQIAEQAWVWMAQLSSGTGALDRQGCVMALFRAAKEP</sequence>
<evidence type="ECO:0000313" key="1">
    <source>
        <dbReference type="EMBL" id="MEH7827149.1"/>
    </source>
</evidence>
<organism evidence="1 2">
    <name type="scientific">Gemmobacter denitrificans</name>
    <dbReference type="NCBI Taxonomy" id="3123040"/>
    <lineage>
        <taxon>Bacteria</taxon>
        <taxon>Pseudomonadati</taxon>
        <taxon>Pseudomonadota</taxon>
        <taxon>Alphaproteobacteria</taxon>
        <taxon>Rhodobacterales</taxon>
        <taxon>Paracoccaceae</taxon>
        <taxon>Gemmobacter</taxon>
    </lineage>
</organism>
<name>A0ABU8BR21_9RHOB</name>
<protein>
    <recommendedName>
        <fullName evidence="3">Alpha/beta hydrolase</fullName>
    </recommendedName>
</protein>
<dbReference type="EMBL" id="JBALHR010000002">
    <property type="protein sequence ID" value="MEH7827149.1"/>
    <property type="molecule type" value="Genomic_DNA"/>
</dbReference>
<evidence type="ECO:0008006" key="3">
    <source>
        <dbReference type="Google" id="ProtNLM"/>
    </source>
</evidence>
<comment type="caution">
    <text evidence="1">The sequence shown here is derived from an EMBL/GenBank/DDBJ whole genome shotgun (WGS) entry which is preliminary data.</text>
</comment>